<gene>
    <name evidence="1" type="ORF">PPL_04735</name>
</gene>
<accession>D3B8E2</accession>
<reference evidence="1 2" key="1">
    <citation type="journal article" date="2011" name="Genome Res.">
        <title>Phylogeny-wide analysis of social amoeba genomes highlights ancient origins for complex intercellular communication.</title>
        <authorList>
            <person name="Heidel A.J."/>
            <person name="Lawal H.M."/>
            <person name="Felder M."/>
            <person name="Schilde C."/>
            <person name="Helps N.R."/>
            <person name="Tunggal B."/>
            <person name="Rivero F."/>
            <person name="John U."/>
            <person name="Schleicher M."/>
            <person name="Eichinger L."/>
            <person name="Platzer M."/>
            <person name="Noegel A.A."/>
            <person name="Schaap P."/>
            <person name="Gloeckner G."/>
        </authorList>
    </citation>
    <scope>NUCLEOTIDE SEQUENCE [LARGE SCALE GENOMIC DNA]</scope>
    <source>
        <strain evidence="2">ATCC 26659 / Pp 5 / PN500</strain>
    </source>
</reference>
<keyword evidence="2" id="KW-1185">Reference proteome</keyword>
<sequence length="146" mass="17537">MNTVEENILCLNCNSFLCIKCTSLHRNHYFQPVDKLRIYLENNNCINEHYFKKARIVYAEIQTGLGNLKSYVAEKQRRHQMGEVINVLELYHYIIKERDRIYLLHYIFEEIEKDRTTIQLNFLRIGHFLAFLYTSLDKNHPLKIGL</sequence>
<dbReference type="AlphaFoldDB" id="D3B8E2"/>
<proteinExistence type="predicted"/>
<dbReference type="EMBL" id="ADBJ01000020">
    <property type="protein sequence ID" value="EFA82310.1"/>
    <property type="molecule type" value="Genomic_DNA"/>
</dbReference>
<evidence type="ECO:0000313" key="1">
    <source>
        <dbReference type="EMBL" id="EFA82310.1"/>
    </source>
</evidence>
<evidence type="ECO:0000313" key="2">
    <source>
        <dbReference type="Proteomes" id="UP000001396"/>
    </source>
</evidence>
<dbReference type="Proteomes" id="UP000001396">
    <property type="component" value="Unassembled WGS sequence"/>
</dbReference>
<dbReference type="RefSeq" id="XP_020434427.1">
    <property type="nucleotide sequence ID" value="XM_020575632.1"/>
</dbReference>
<dbReference type="InParanoid" id="D3B8E2"/>
<comment type="caution">
    <text evidence="1">The sequence shown here is derived from an EMBL/GenBank/DDBJ whole genome shotgun (WGS) entry which is preliminary data.</text>
</comment>
<protein>
    <submittedName>
        <fullName evidence="1">Uncharacterized protein</fullName>
    </submittedName>
</protein>
<organism evidence="1 2">
    <name type="scientific">Heterostelium pallidum (strain ATCC 26659 / Pp 5 / PN500)</name>
    <name type="common">Cellular slime mold</name>
    <name type="synonym">Polysphondylium pallidum</name>
    <dbReference type="NCBI Taxonomy" id="670386"/>
    <lineage>
        <taxon>Eukaryota</taxon>
        <taxon>Amoebozoa</taxon>
        <taxon>Evosea</taxon>
        <taxon>Eumycetozoa</taxon>
        <taxon>Dictyostelia</taxon>
        <taxon>Acytosteliales</taxon>
        <taxon>Acytosteliaceae</taxon>
        <taxon>Heterostelium</taxon>
    </lineage>
</organism>
<name>D3B8E2_HETP5</name>
<dbReference type="GeneID" id="31360222"/>